<gene>
    <name evidence="2" type="ORF">IP91_02765</name>
</gene>
<dbReference type="InterPro" id="IPR001509">
    <property type="entry name" value="Epimerase_deHydtase"/>
</dbReference>
<name>A0A562R8I7_9BURK</name>
<reference evidence="2 3" key="1">
    <citation type="journal article" date="2015" name="Stand. Genomic Sci.">
        <title>Genomic Encyclopedia of Bacterial and Archaeal Type Strains, Phase III: the genomes of soil and plant-associated and newly described type strains.</title>
        <authorList>
            <person name="Whitman W.B."/>
            <person name="Woyke T."/>
            <person name="Klenk H.P."/>
            <person name="Zhou Y."/>
            <person name="Lilburn T.G."/>
            <person name="Beck B.J."/>
            <person name="De Vos P."/>
            <person name="Vandamme P."/>
            <person name="Eisen J.A."/>
            <person name="Garrity G."/>
            <person name="Hugenholtz P."/>
            <person name="Kyrpides N.C."/>
        </authorList>
    </citation>
    <scope>NUCLEOTIDE SEQUENCE [LARGE SCALE GENOMIC DNA]</scope>
    <source>
        <strain evidence="2 3">CGMCC 1.10822</strain>
    </source>
</reference>
<feature type="domain" description="NAD-dependent epimerase/dehydratase" evidence="1">
    <location>
        <begin position="36"/>
        <end position="236"/>
    </location>
</feature>
<evidence type="ECO:0000313" key="2">
    <source>
        <dbReference type="EMBL" id="TWI65357.1"/>
    </source>
</evidence>
<dbReference type="GO" id="GO:0004029">
    <property type="term" value="F:aldehyde dehydrogenase (NAD+) activity"/>
    <property type="evidence" value="ECO:0007669"/>
    <property type="project" value="TreeGrafter"/>
</dbReference>
<dbReference type="GO" id="GO:0005737">
    <property type="term" value="C:cytoplasm"/>
    <property type="evidence" value="ECO:0007669"/>
    <property type="project" value="TreeGrafter"/>
</dbReference>
<protein>
    <submittedName>
        <fullName evidence="2">Nucleoside-diphosphate-sugar epimerase</fullName>
    </submittedName>
</protein>
<comment type="caution">
    <text evidence="2">The sequence shown here is derived from an EMBL/GenBank/DDBJ whole genome shotgun (WGS) entry which is preliminary data.</text>
</comment>
<dbReference type="OrthoDB" id="9808276at2"/>
<dbReference type="Pfam" id="PF01370">
    <property type="entry name" value="Epimerase"/>
    <property type="match status" value="1"/>
</dbReference>
<dbReference type="PANTHER" id="PTHR48079">
    <property type="entry name" value="PROTEIN YEEZ"/>
    <property type="match status" value="1"/>
</dbReference>
<dbReference type="InterPro" id="IPR051783">
    <property type="entry name" value="NAD(P)-dependent_oxidoreduct"/>
</dbReference>
<dbReference type="EMBL" id="VLLB01000004">
    <property type="protein sequence ID" value="TWI65357.1"/>
    <property type="molecule type" value="Genomic_DNA"/>
</dbReference>
<dbReference type="Proteomes" id="UP000318431">
    <property type="component" value="Unassembled WGS sequence"/>
</dbReference>
<dbReference type="CDD" id="cd05266">
    <property type="entry name" value="SDR_a4"/>
    <property type="match status" value="1"/>
</dbReference>
<proteinExistence type="predicted"/>
<dbReference type="InterPro" id="IPR036291">
    <property type="entry name" value="NAD(P)-bd_dom_sf"/>
</dbReference>
<sequence length="322" mass="34912">MNSQQISARFPVASCSAPTGASTPTARRLGKPRLLILGCGDVGMRLLPLLRTRYRVFAVTRDPAHMAALRAAGAVPILADLDRRDSLARLAGLAHRVIHLAPPPAQGGRDSRTRNVSAILPEAARVVYVSTTGVYGDLAGRLVDETQPVAPRNGRALRRVDAEGTLRQWARGAHGRLAILRVPGIYAADRLPLARLHQGTPALLPADDVFTNHIHADDLAAILLRALQRGRPQRVYHAVDDSAMKMADYFDAVADAYGLARPPRLARTALAEVVSPTLLSYMSESRRLANARLKDELRITLRYPTVAEGLQAALRQARPEDG</sequence>
<dbReference type="PANTHER" id="PTHR48079:SF6">
    <property type="entry name" value="NAD(P)-BINDING DOMAIN-CONTAINING PROTEIN-RELATED"/>
    <property type="match status" value="1"/>
</dbReference>
<dbReference type="Gene3D" id="3.40.50.720">
    <property type="entry name" value="NAD(P)-binding Rossmann-like Domain"/>
    <property type="match status" value="1"/>
</dbReference>
<dbReference type="AlphaFoldDB" id="A0A562R8I7"/>
<evidence type="ECO:0000259" key="1">
    <source>
        <dbReference type="Pfam" id="PF01370"/>
    </source>
</evidence>
<keyword evidence="3" id="KW-1185">Reference proteome</keyword>
<dbReference type="SUPFAM" id="SSF51735">
    <property type="entry name" value="NAD(P)-binding Rossmann-fold domains"/>
    <property type="match status" value="1"/>
</dbReference>
<evidence type="ECO:0000313" key="3">
    <source>
        <dbReference type="Proteomes" id="UP000318431"/>
    </source>
</evidence>
<accession>A0A562R8I7</accession>
<organism evidence="2 3">
    <name type="scientific">Pseudoduganella lurida</name>
    <dbReference type="NCBI Taxonomy" id="1036180"/>
    <lineage>
        <taxon>Bacteria</taxon>
        <taxon>Pseudomonadati</taxon>
        <taxon>Pseudomonadota</taxon>
        <taxon>Betaproteobacteria</taxon>
        <taxon>Burkholderiales</taxon>
        <taxon>Oxalobacteraceae</taxon>
        <taxon>Telluria group</taxon>
        <taxon>Pseudoduganella</taxon>
    </lineage>
</organism>